<sequence>MPSDPLTPHDHQPHPDSLMPFDALVLAGGASRRFGGVDKATLVLEGVSLLDRVLTATIRAETTVVVGPIRPTARPVTWTQEHPASGGPVAGIAAGLGHGSAPVIVLVSCDLPWLTGADVAALVDGIAGHDGHGLRDDGGREQPLAAAYRRTALERALAEIGDPRDQSVRRLFAGFTMRWSEPTRAGSDVDTWADLDDPTTAAE</sequence>
<keyword evidence="1" id="KW-0963">Cytoplasm</keyword>
<dbReference type="eggNOG" id="COG0746">
    <property type="taxonomic scope" value="Bacteria"/>
</dbReference>
<gene>
    <name evidence="10" type="ordered locus">Kfla_0216</name>
</gene>
<keyword evidence="2" id="KW-0808">Transferase</keyword>
<evidence type="ECO:0000256" key="8">
    <source>
        <dbReference type="SAM" id="MobiDB-lite"/>
    </source>
</evidence>
<dbReference type="SUPFAM" id="SSF53448">
    <property type="entry name" value="Nucleotide-diphospho-sugar transferases"/>
    <property type="match status" value="1"/>
</dbReference>
<evidence type="ECO:0000256" key="3">
    <source>
        <dbReference type="ARBA" id="ARBA00022723"/>
    </source>
</evidence>
<organism evidence="10 11">
    <name type="scientific">Kribbella flavida (strain DSM 17836 / JCM 10339 / NBRC 14399)</name>
    <dbReference type="NCBI Taxonomy" id="479435"/>
    <lineage>
        <taxon>Bacteria</taxon>
        <taxon>Bacillati</taxon>
        <taxon>Actinomycetota</taxon>
        <taxon>Actinomycetes</taxon>
        <taxon>Propionibacteriales</taxon>
        <taxon>Kribbellaceae</taxon>
        <taxon>Kribbella</taxon>
    </lineage>
</organism>
<dbReference type="EMBL" id="CP001736">
    <property type="protein sequence ID" value="ADB29343.1"/>
    <property type="molecule type" value="Genomic_DNA"/>
</dbReference>
<name>D2PS13_KRIFD</name>
<dbReference type="GO" id="GO:0046872">
    <property type="term" value="F:metal ion binding"/>
    <property type="evidence" value="ECO:0007669"/>
    <property type="project" value="UniProtKB-KW"/>
</dbReference>
<evidence type="ECO:0000256" key="6">
    <source>
        <dbReference type="ARBA" id="ARBA00023134"/>
    </source>
</evidence>
<dbReference type="Proteomes" id="UP000007967">
    <property type="component" value="Chromosome"/>
</dbReference>
<dbReference type="STRING" id="479435.Kfla_0216"/>
<accession>D2PS13</accession>
<evidence type="ECO:0000256" key="5">
    <source>
        <dbReference type="ARBA" id="ARBA00022842"/>
    </source>
</evidence>
<dbReference type="GO" id="GO:0005525">
    <property type="term" value="F:GTP binding"/>
    <property type="evidence" value="ECO:0007669"/>
    <property type="project" value="UniProtKB-KW"/>
</dbReference>
<keyword evidence="6" id="KW-0342">GTP-binding</keyword>
<dbReference type="PANTHER" id="PTHR19136:SF81">
    <property type="entry name" value="MOLYBDENUM COFACTOR GUANYLYLTRANSFERASE"/>
    <property type="match status" value="1"/>
</dbReference>
<dbReference type="KEGG" id="kfl:Kfla_0216"/>
<dbReference type="PANTHER" id="PTHR19136">
    <property type="entry name" value="MOLYBDENUM COFACTOR GUANYLYLTRANSFERASE"/>
    <property type="match status" value="1"/>
</dbReference>
<reference evidence="10 11" key="2">
    <citation type="journal article" date="2010" name="Stand. Genomic Sci.">
        <title>Complete genome sequence of Kribbella flavida type strain (IFO 14399).</title>
        <authorList>
            <person name="Pukall R."/>
            <person name="Lapidus A."/>
            <person name="Glavina Del Rio T."/>
            <person name="Copeland A."/>
            <person name="Tice H."/>
            <person name="Cheng J.-F."/>
            <person name="Lucas S."/>
            <person name="Chen F."/>
            <person name="Nolan M."/>
            <person name="LaButti K."/>
            <person name="Pati A."/>
            <person name="Ivanova N."/>
            <person name="Mavrommatis K."/>
            <person name="Mikhailova N."/>
            <person name="Pitluck S."/>
            <person name="Bruce D."/>
            <person name="Goodwin L."/>
            <person name="Land M."/>
            <person name="Hauser L."/>
            <person name="Chang Y.-J."/>
            <person name="Jeffries C.D."/>
            <person name="Chen A."/>
            <person name="Palaniappan K."/>
            <person name="Chain P."/>
            <person name="Rohde M."/>
            <person name="Goeker M."/>
            <person name="Bristow J."/>
            <person name="Eisen J.A."/>
            <person name="Markowitz V."/>
            <person name="Hugenholtz P."/>
            <person name="Kyrpides N.C."/>
            <person name="Klenk H.-P."/>
            <person name="Brettin T."/>
        </authorList>
    </citation>
    <scope>NUCLEOTIDE SEQUENCE [LARGE SCALE GENOMIC DNA]</scope>
    <source>
        <strain evidence="11">DSM 17836 / JCM 10339 / NBRC 14399</strain>
    </source>
</reference>
<reference evidence="11" key="1">
    <citation type="submission" date="2009-09" db="EMBL/GenBank/DDBJ databases">
        <title>The complete genome of Kribbella flavida DSM 17836.</title>
        <authorList>
            <consortium name="US DOE Joint Genome Institute (JGI-PGF)"/>
            <person name="Lucas S."/>
            <person name="Copeland A."/>
            <person name="Lapidus A."/>
            <person name="Glavina del Rio T."/>
            <person name="Dalin E."/>
            <person name="Tice H."/>
            <person name="Bruce D."/>
            <person name="Goodwin L."/>
            <person name="Pitluck S."/>
            <person name="Kyrpides N."/>
            <person name="Mavromatis K."/>
            <person name="Ivanova N."/>
            <person name="Saunders E."/>
            <person name="Brettin T."/>
            <person name="Detter J.C."/>
            <person name="Han C."/>
            <person name="Larimer F."/>
            <person name="Land M."/>
            <person name="Hauser L."/>
            <person name="Markowitz V."/>
            <person name="Cheng J.-F."/>
            <person name="Hugenholtz P."/>
            <person name="Woyke T."/>
            <person name="Wu D."/>
            <person name="Pukall R."/>
            <person name="Klenk H.-P."/>
            <person name="Eisen J.A."/>
        </authorList>
    </citation>
    <scope>NUCLEOTIDE SEQUENCE [LARGE SCALE GENOMIC DNA]</scope>
    <source>
        <strain evidence="11">DSM 17836 / JCM 10339 / NBRC 14399</strain>
    </source>
</reference>
<protein>
    <submittedName>
        <fullName evidence="10">Molybdopterin-guanine dinucleotide biosynthesis protein A-like protein</fullName>
    </submittedName>
</protein>
<keyword evidence="7" id="KW-0501">Molybdenum cofactor biosynthesis</keyword>
<feature type="domain" description="MobA-like NTP transferase" evidence="9">
    <location>
        <begin position="23"/>
        <end position="173"/>
    </location>
</feature>
<evidence type="ECO:0000259" key="9">
    <source>
        <dbReference type="Pfam" id="PF12804"/>
    </source>
</evidence>
<dbReference type="GO" id="GO:0016779">
    <property type="term" value="F:nucleotidyltransferase activity"/>
    <property type="evidence" value="ECO:0007669"/>
    <property type="project" value="UniProtKB-ARBA"/>
</dbReference>
<dbReference type="Pfam" id="PF12804">
    <property type="entry name" value="NTP_transf_3"/>
    <property type="match status" value="1"/>
</dbReference>
<keyword evidence="4" id="KW-0547">Nucleotide-binding</keyword>
<dbReference type="InterPro" id="IPR029044">
    <property type="entry name" value="Nucleotide-diphossugar_trans"/>
</dbReference>
<evidence type="ECO:0000256" key="1">
    <source>
        <dbReference type="ARBA" id="ARBA00022490"/>
    </source>
</evidence>
<dbReference type="Gene3D" id="3.90.550.10">
    <property type="entry name" value="Spore Coat Polysaccharide Biosynthesis Protein SpsA, Chain A"/>
    <property type="match status" value="1"/>
</dbReference>
<evidence type="ECO:0000313" key="11">
    <source>
        <dbReference type="Proteomes" id="UP000007967"/>
    </source>
</evidence>
<feature type="region of interest" description="Disordered" evidence="8">
    <location>
        <begin position="183"/>
        <end position="203"/>
    </location>
</feature>
<proteinExistence type="predicted"/>
<keyword evidence="11" id="KW-1185">Reference proteome</keyword>
<keyword evidence="5" id="KW-0460">Magnesium</keyword>
<dbReference type="InterPro" id="IPR025877">
    <property type="entry name" value="MobA-like_NTP_Trfase"/>
</dbReference>
<evidence type="ECO:0000256" key="7">
    <source>
        <dbReference type="ARBA" id="ARBA00023150"/>
    </source>
</evidence>
<dbReference type="GO" id="GO:0006777">
    <property type="term" value="P:Mo-molybdopterin cofactor biosynthetic process"/>
    <property type="evidence" value="ECO:0007669"/>
    <property type="project" value="UniProtKB-KW"/>
</dbReference>
<dbReference type="AlphaFoldDB" id="D2PS13"/>
<dbReference type="HOGENOM" id="CLU_055597_1_2_11"/>
<dbReference type="InterPro" id="IPR013482">
    <property type="entry name" value="Molybde_CF_guanTrfase"/>
</dbReference>
<dbReference type="CDD" id="cd02503">
    <property type="entry name" value="MobA"/>
    <property type="match status" value="1"/>
</dbReference>
<keyword evidence="3" id="KW-0479">Metal-binding</keyword>
<evidence type="ECO:0000256" key="4">
    <source>
        <dbReference type="ARBA" id="ARBA00022741"/>
    </source>
</evidence>
<evidence type="ECO:0000256" key="2">
    <source>
        <dbReference type="ARBA" id="ARBA00022679"/>
    </source>
</evidence>
<evidence type="ECO:0000313" key="10">
    <source>
        <dbReference type="EMBL" id="ADB29343.1"/>
    </source>
</evidence>